<evidence type="ECO:0000313" key="2">
    <source>
        <dbReference type="Proteomes" id="UP000018849"/>
    </source>
</evidence>
<dbReference type="AlphaFoldDB" id="A0A656K3A5"/>
<organism evidence="1 2">
    <name type="scientific">Pseudomonas syringae pv. actinidiae ICMP 19096</name>
    <dbReference type="NCBI Taxonomy" id="1194405"/>
    <lineage>
        <taxon>Bacteria</taxon>
        <taxon>Pseudomonadati</taxon>
        <taxon>Pseudomonadota</taxon>
        <taxon>Gammaproteobacteria</taxon>
        <taxon>Pseudomonadales</taxon>
        <taxon>Pseudomonadaceae</taxon>
        <taxon>Pseudomonas</taxon>
        <taxon>Pseudomonas syringae</taxon>
    </lineage>
</organism>
<gene>
    <name evidence="1" type="ORF">A245_04670</name>
</gene>
<name>A0A656K3A5_PSESF</name>
<dbReference type="EMBL" id="AOKF01000382">
    <property type="protein sequence ID" value="EPN68135.1"/>
    <property type="molecule type" value="Genomic_DNA"/>
</dbReference>
<comment type="caution">
    <text evidence="1">The sequence shown here is derived from an EMBL/GenBank/DDBJ whole genome shotgun (WGS) entry which is preliminary data.</text>
</comment>
<dbReference type="Proteomes" id="UP000018849">
    <property type="component" value="Unassembled WGS sequence"/>
</dbReference>
<accession>A0A656K3A5</accession>
<protein>
    <submittedName>
        <fullName evidence="1">Uncharacterized protein</fullName>
    </submittedName>
</protein>
<proteinExistence type="predicted"/>
<sequence length="75" mass="7929">MAGLALAAELRHLGVAAVIFDQSPAGFEGPWATTARMETLRSPKQLTGPALGLPALTFRAWYEAQFGADGWAALD</sequence>
<feature type="non-terminal residue" evidence="1">
    <location>
        <position position="75"/>
    </location>
</feature>
<evidence type="ECO:0000313" key="1">
    <source>
        <dbReference type="EMBL" id="EPN68135.1"/>
    </source>
</evidence>
<reference evidence="1 2" key="1">
    <citation type="journal article" date="2013" name="PLoS Pathog.">
        <title>Genomic analysis of the Kiwifruit pathogen Pseudomonas syringae pv. actinidiae provides insight into the origins of an emergent plant disease.</title>
        <authorList>
            <person name="McCann H.C."/>
            <person name="Rikkerink E.H."/>
            <person name="Bertels F."/>
            <person name="Fiers M."/>
            <person name="Lu A."/>
            <person name="Rees-George J."/>
            <person name="Andersen M.T."/>
            <person name="Gleave A.P."/>
            <person name="Haubold B."/>
            <person name="Wohlers M.W."/>
            <person name="Guttman D.S."/>
            <person name="Wang P.W."/>
            <person name="Straub C."/>
            <person name="Vanneste J.L."/>
            <person name="Rainey P.B."/>
            <person name="Templeton M.D."/>
        </authorList>
    </citation>
    <scope>NUCLEOTIDE SEQUENCE [LARGE SCALE GENOMIC DNA]</scope>
    <source>
        <strain evidence="1 2">ICMP 19096</strain>
    </source>
</reference>